<dbReference type="WBParaSite" id="MhA1_Contig2208.frz3.gene5">
    <property type="protein sequence ID" value="MhA1_Contig2208.frz3.gene5"/>
    <property type="gene ID" value="MhA1_Contig2208.frz3.gene5"/>
</dbReference>
<reference evidence="3" key="1">
    <citation type="submission" date="2016-11" db="UniProtKB">
        <authorList>
            <consortium name="WormBaseParasite"/>
        </authorList>
    </citation>
    <scope>IDENTIFICATION</scope>
</reference>
<evidence type="ECO:0000313" key="3">
    <source>
        <dbReference type="WBParaSite" id="MhA1_Contig2208.frz3.gene5"/>
    </source>
</evidence>
<evidence type="ECO:0000313" key="2">
    <source>
        <dbReference type="Proteomes" id="UP000095281"/>
    </source>
</evidence>
<accession>A0A1I8BGY6</accession>
<keyword evidence="2" id="KW-1185">Reference proteome</keyword>
<feature type="chain" id="PRO_5009315800" evidence="1">
    <location>
        <begin position="19"/>
        <end position="91"/>
    </location>
</feature>
<protein>
    <submittedName>
        <fullName evidence="3">Lipoprotein</fullName>
    </submittedName>
</protein>
<sequence length="91" mass="10126">MKLICLFICFIWLPLANCTSFEIGAQSAKALRDRLQKNSKTIPETGILLSRSGTSNAAPLRVLIGIYIESMGNFQATDMVLGFMKLKRIVF</sequence>
<evidence type="ECO:0000256" key="1">
    <source>
        <dbReference type="SAM" id="SignalP"/>
    </source>
</evidence>
<keyword evidence="1" id="KW-0732">Signal</keyword>
<feature type="signal peptide" evidence="1">
    <location>
        <begin position="1"/>
        <end position="18"/>
    </location>
</feature>
<dbReference type="AlphaFoldDB" id="A0A1I8BGY6"/>
<dbReference type="Proteomes" id="UP000095281">
    <property type="component" value="Unplaced"/>
</dbReference>
<organism evidence="2 3">
    <name type="scientific">Meloidogyne hapla</name>
    <name type="common">Root-knot nematode worm</name>
    <dbReference type="NCBI Taxonomy" id="6305"/>
    <lineage>
        <taxon>Eukaryota</taxon>
        <taxon>Metazoa</taxon>
        <taxon>Ecdysozoa</taxon>
        <taxon>Nematoda</taxon>
        <taxon>Chromadorea</taxon>
        <taxon>Rhabditida</taxon>
        <taxon>Tylenchina</taxon>
        <taxon>Tylenchomorpha</taxon>
        <taxon>Tylenchoidea</taxon>
        <taxon>Meloidogynidae</taxon>
        <taxon>Meloidogyninae</taxon>
        <taxon>Meloidogyne</taxon>
    </lineage>
</organism>
<name>A0A1I8BGY6_MELHA</name>
<proteinExistence type="predicted"/>